<name>A0A9D1SI70_9FIRM</name>
<gene>
    <name evidence="2" type="ORF">IAB05_04070</name>
</gene>
<feature type="transmembrane region" description="Helical" evidence="1">
    <location>
        <begin position="37"/>
        <end position="62"/>
    </location>
</feature>
<sequence>MKKFLKFILFLIGFPALLAFVVWKSMTVLEEGATYSFWPYVGIILAGVFFIAYFITFLVTGRKSKKNAGNRKKVVGQVVALVIVSFVFTAGIWLVVDIPLPTILNDATSGTVTFDKLTEDYDDQAEQNGLLIDNFVKWNYENGNLDQSISLDEWLERGWSDPAVQELISVNFKSMDQNGYVTFRGPWINLADDDRLTVPVLVHLIINQREFNEELDFILNYEMIPNVLKTEDHPEDYEDELRPLTDEEKEMLVKWSILDMQGTPMNIDIALPDIQIAGFSLTALINNIINEASAEIVPLLTALNNAIGSEALAGTPIYFGIDATDLKDGAKLSLSISSTVQARGMWDYKKSAWLNSNNLLFAVISIFPARQWLYIWGAIVVFASLAVGAIRLSEYGGKAPKAPADDEFGEGNAAEPDYAAIDAEMTAGMTPYEKTYYYAYKDHLRNNG</sequence>
<feature type="transmembrane region" description="Helical" evidence="1">
    <location>
        <begin position="7"/>
        <end position="25"/>
    </location>
</feature>
<dbReference type="AlphaFoldDB" id="A0A9D1SI70"/>
<comment type="caution">
    <text evidence="2">The sequence shown here is derived from an EMBL/GenBank/DDBJ whole genome shotgun (WGS) entry which is preliminary data.</text>
</comment>
<reference evidence="2" key="1">
    <citation type="submission" date="2020-10" db="EMBL/GenBank/DDBJ databases">
        <authorList>
            <person name="Gilroy R."/>
        </authorList>
    </citation>
    <scope>NUCLEOTIDE SEQUENCE</scope>
    <source>
        <strain evidence="2">18911</strain>
    </source>
</reference>
<keyword evidence="1" id="KW-0812">Transmembrane</keyword>
<feature type="transmembrane region" description="Helical" evidence="1">
    <location>
        <begin position="74"/>
        <end position="96"/>
    </location>
</feature>
<reference evidence="2" key="2">
    <citation type="journal article" date="2021" name="PeerJ">
        <title>Extensive microbial diversity within the chicken gut microbiome revealed by metagenomics and culture.</title>
        <authorList>
            <person name="Gilroy R."/>
            <person name="Ravi A."/>
            <person name="Getino M."/>
            <person name="Pursley I."/>
            <person name="Horton D.L."/>
            <person name="Alikhan N.F."/>
            <person name="Baker D."/>
            <person name="Gharbi K."/>
            <person name="Hall N."/>
            <person name="Watson M."/>
            <person name="Adriaenssens E.M."/>
            <person name="Foster-Nyarko E."/>
            <person name="Jarju S."/>
            <person name="Secka A."/>
            <person name="Antonio M."/>
            <person name="Oren A."/>
            <person name="Chaudhuri R.R."/>
            <person name="La Ragione R."/>
            <person name="Hildebrand F."/>
            <person name="Pallen M.J."/>
        </authorList>
    </citation>
    <scope>NUCLEOTIDE SEQUENCE</scope>
    <source>
        <strain evidence="2">18911</strain>
    </source>
</reference>
<dbReference type="Proteomes" id="UP000824094">
    <property type="component" value="Unassembled WGS sequence"/>
</dbReference>
<feature type="transmembrane region" description="Helical" evidence="1">
    <location>
        <begin position="372"/>
        <end position="392"/>
    </location>
</feature>
<evidence type="ECO:0000256" key="1">
    <source>
        <dbReference type="SAM" id="Phobius"/>
    </source>
</evidence>
<accession>A0A9D1SI70</accession>
<evidence type="ECO:0000313" key="3">
    <source>
        <dbReference type="Proteomes" id="UP000824094"/>
    </source>
</evidence>
<keyword evidence="1" id="KW-1133">Transmembrane helix</keyword>
<proteinExistence type="predicted"/>
<dbReference type="EMBL" id="DVNF01000121">
    <property type="protein sequence ID" value="HIU60547.1"/>
    <property type="molecule type" value="Genomic_DNA"/>
</dbReference>
<evidence type="ECO:0000313" key="2">
    <source>
        <dbReference type="EMBL" id="HIU60547.1"/>
    </source>
</evidence>
<protein>
    <submittedName>
        <fullName evidence="2">Uncharacterized protein</fullName>
    </submittedName>
</protein>
<keyword evidence="1" id="KW-0472">Membrane</keyword>
<organism evidence="2 3">
    <name type="scientific">Candidatus Stercoripulliclostridium merdigallinarum</name>
    <dbReference type="NCBI Taxonomy" id="2840951"/>
    <lineage>
        <taxon>Bacteria</taxon>
        <taxon>Bacillati</taxon>
        <taxon>Bacillota</taxon>
        <taxon>Clostridia</taxon>
        <taxon>Eubacteriales</taxon>
        <taxon>Candidatus Stercoripulliclostridium</taxon>
    </lineage>
</organism>